<accession>A0A6M0INQ9</accession>
<dbReference type="Pfam" id="PF02837">
    <property type="entry name" value="Glyco_hydro_2_N"/>
    <property type="match status" value="1"/>
</dbReference>
<dbReference type="InterPro" id="IPR036156">
    <property type="entry name" value="Beta-gal/glucu_dom_sf"/>
</dbReference>
<feature type="domain" description="Glycosyl hydrolases family 2 sugar binding" evidence="6">
    <location>
        <begin position="61"/>
        <end position="217"/>
    </location>
</feature>
<dbReference type="GO" id="GO:0005975">
    <property type="term" value="P:carbohydrate metabolic process"/>
    <property type="evidence" value="ECO:0007669"/>
    <property type="project" value="InterPro"/>
</dbReference>
<name>A0A6M0INQ9_9BACT</name>
<proteinExistence type="inferred from homology"/>
<evidence type="ECO:0000259" key="4">
    <source>
        <dbReference type="Pfam" id="PF00703"/>
    </source>
</evidence>
<dbReference type="Gene3D" id="2.60.40.10">
    <property type="entry name" value="Immunoglobulins"/>
    <property type="match status" value="1"/>
</dbReference>
<dbReference type="InterPro" id="IPR017853">
    <property type="entry name" value="GH"/>
</dbReference>
<dbReference type="SUPFAM" id="SSF49785">
    <property type="entry name" value="Galactose-binding domain-like"/>
    <property type="match status" value="1"/>
</dbReference>
<dbReference type="AlphaFoldDB" id="A0A6M0INQ9"/>
<dbReference type="InterPro" id="IPR008979">
    <property type="entry name" value="Galactose-bd-like_sf"/>
</dbReference>
<keyword evidence="3" id="KW-0326">Glycosidase</keyword>
<dbReference type="SUPFAM" id="SSF49303">
    <property type="entry name" value="beta-Galactosidase/glucuronidase domain"/>
    <property type="match status" value="1"/>
</dbReference>
<reference evidence="7 8" key="1">
    <citation type="submission" date="2020-02" db="EMBL/GenBank/DDBJ databases">
        <title>Draft genome sequence of two Spirosoma agri KCTC 52727 and Spirosoma terrae KCTC 52035.</title>
        <authorList>
            <person name="Rojas J."/>
            <person name="Ambika Manirajan B."/>
            <person name="Ratering S."/>
            <person name="Suarez C."/>
            <person name="Schnell S."/>
        </authorList>
    </citation>
    <scope>NUCLEOTIDE SEQUENCE [LARGE SCALE GENOMIC DNA]</scope>
    <source>
        <strain evidence="7 8">KCTC 52727</strain>
    </source>
</reference>
<dbReference type="Pfam" id="PF00703">
    <property type="entry name" value="Glyco_hydro_2"/>
    <property type="match status" value="1"/>
</dbReference>
<dbReference type="Gene3D" id="2.60.120.260">
    <property type="entry name" value="Galactose-binding domain-like"/>
    <property type="match status" value="1"/>
</dbReference>
<dbReference type="InterPro" id="IPR006104">
    <property type="entry name" value="Glyco_hydro_2_N"/>
</dbReference>
<evidence type="ECO:0000256" key="1">
    <source>
        <dbReference type="ARBA" id="ARBA00007401"/>
    </source>
</evidence>
<evidence type="ECO:0000259" key="5">
    <source>
        <dbReference type="Pfam" id="PF02836"/>
    </source>
</evidence>
<dbReference type="Proteomes" id="UP000477386">
    <property type="component" value="Unassembled WGS sequence"/>
</dbReference>
<evidence type="ECO:0000259" key="6">
    <source>
        <dbReference type="Pfam" id="PF02837"/>
    </source>
</evidence>
<dbReference type="InterPro" id="IPR051913">
    <property type="entry name" value="GH2_Domain-Containing"/>
</dbReference>
<evidence type="ECO:0000256" key="3">
    <source>
        <dbReference type="ARBA" id="ARBA00023295"/>
    </source>
</evidence>
<dbReference type="InterPro" id="IPR006101">
    <property type="entry name" value="Glyco_hydro_2"/>
</dbReference>
<dbReference type="PANTHER" id="PTHR42732">
    <property type="entry name" value="BETA-GALACTOSIDASE"/>
    <property type="match status" value="1"/>
</dbReference>
<dbReference type="InterPro" id="IPR006102">
    <property type="entry name" value="Ig-like_GH2"/>
</dbReference>
<comment type="caution">
    <text evidence="7">The sequence shown here is derived from an EMBL/GenBank/DDBJ whole genome shotgun (WGS) entry which is preliminary data.</text>
</comment>
<dbReference type="SUPFAM" id="SSF51445">
    <property type="entry name" value="(Trans)glycosidases"/>
    <property type="match status" value="1"/>
</dbReference>
<feature type="domain" description="Glycoside hydrolase family 2 catalytic" evidence="5">
    <location>
        <begin position="337"/>
        <end position="614"/>
    </location>
</feature>
<dbReference type="Pfam" id="PF02836">
    <property type="entry name" value="Glyco_hydro_2_C"/>
    <property type="match status" value="1"/>
</dbReference>
<sequence length="716" mass="80424">MIGTNVPRTLVRVHQLTRAIRTNVRVTLTALSCVYSLILLTGLSGSVQAQYSIRDPKAIPLHGEWRFALDPVGVGEAEEWFSTKIPTNGWDKVNVPHCFSVDPRYQFYTGTTWYRRTFTWQPTAKKRVLLHIDGAYYTTVVWLNGKKVTSHEGGYTPFSVDVTDFLTGDTENNLAISVNNNTWLPGSIPGAKDNGRPNDPFPGWMNYGGLVRPVYLTVEPDVYVENLKVEATPDLNPGSRAKGSAVVTVKTRIRNASGQAVTPSIQYQIRQGAKTLMLKWKNSTGAIGPNQTAILEAETTLKAADVALWRVDQPTLYAIQVVAGVDTTTTNFGIRKVEVRNAQLLLNGQPIKVAGGNRVVDYPGLGSMEPDWLIEKDLRLMKEAGMEFHRLTHYTPSEAVYDWADRNGMLIISEAGNWQLTQKQMDNDTIRRKFQQQFREMAERDWSHPSIIAYSVGNEYLSETPSGQRWTKDMIAFARTLDPTRLYTFASMRLNILPKKPEDEASQYCDFVSTNTYGNHAKALDHIHQLYPDKPILISEWGRRADTETGEAGQIADVENVVREIRKRPYVIGASWWSFNDYQSRHQGTNPNGYRPWGLVGPERGKRPAYATYQREMAPVTIEKTSWKPGPEGVHSLILQVTARADFPAYTLQNYTLNINGVHTSTLALQPGQRIDLTIPVRGFDKTLTVAVVKPTGFTILTQTIDLTNDTRTSNR</sequence>
<keyword evidence="8" id="KW-1185">Reference proteome</keyword>
<evidence type="ECO:0000313" key="7">
    <source>
        <dbReference type="EMBL" id="NEU68981.1"/>
    </source>
</evidence>
<dbReference type="PRINTS" id="PR00132">
    <property type="entry name" value="GLHYDRLASE2"/>
</dbReference>
<dbReference type="PANTHER" id="PTHR42732:SF1">
    <property type="entry name" value="BETA-MANNOSIDASE"/>
    <property type="match status" value="1"/>
</dbReference>
<comment type="similarity">
    <text evidence="1">Belongs to the glycosyl hydrolase 2 family.</text>
</comment>
<gene>
    <name evidence="7" type="ORF">GK091_19000</name>
</gene>
<feature type="domain" description="Glycoside hydrolase family 2 immunoglobulin-like beta-sandwich" evidence="4">
    <location>
        <begin position="232"/>
        <end position="335"/>
    </location>
</feature>
<dbReference type="InterPro" id="IPR013783">
    <property type="entry name" value="Ig-like_fold"/>
</dbReference>
<evidence type="ECO:0000313" key="8">
    <source>
        <dbReference type="Proteomes" id="UP000477386"/>
    </source>
</evidence>
<organism evidence="7 8">
    <name type="scientific">Spirosoma agri</name>
    <dbReference type="NCBI Taxonomy" id="1987381"/>
    <lineage>
        <taxon>Bacteria</taxon>
        <taxon>Pseudomonadati</taxon>
        <taxon>Bacteroidota</taxon>
        <taxon>Cytophagia</taxon>
        <taxon>Cytophagales</taxon>
        <taxon>Cytophagaceae</taxon>
        <taxon>Spirosoma</taxon>
    </lineage>
</organism>
<protein>
    <submittedName>
        <fullName evidence="7">Beta-galactosidase</fullName>
    </submittedName>
</protein>
<dbReference type="EMBL" id="JAAGNZ010000002">
    <property type="protein sequence ID" value="NEU68981.1"/>
    <property type="molecule type" value="Genomic_DNA"/>
</dbReference>
<dbReference type="InterPro" id="IPR006103">
    <property type="entry name" value="Glyco_hydro_2_cat"/>
</dbReference>
<evidence type="ECO:0000256" key="2">
    <source>
        <dbReference type="ARBA" id="ARBA00022801"/>
    </source>
</evidence>
<keyword evidence="2" id="KW-0378">Hydrolase</keyword>
<dbReference type="GO" id="GO:0004553">
    <property type="term" value="F:hydrolase activity, hydrolyzing O-glycosyl compounds"/>
    <property type="evidence" value="ECO:0007669"/>
    <property type="project" value="InterPro"/>
</dbReference>
<dbReference type="Gene3D" id="3.20.20.80">
    <property type="entry name" value="Glycosidases"/>
    <property type="match status" value="1"/>
</dbReference>